<comment type="caution">
    <text evidence="1">The sequence shown here is derived from an EMBL/GenBank/DDBJ whole genome shotgun (WGS) entry which is preliminary data.</text>
</comment>
<dbReference type="EMBL" id="JAEDXU010000001">
    <property type="protein sequence ID" value="MBP1045268.1"/>
    <property type="molecule type" value="Genomic_DNA"/>
</dbReference>
<protein>
    <recommendedName>
        <fullName evidence="3">Phage protein</fullName>
    </recommendedName>
</protein>
<evidence type="ECO:0000313" key="1">
    <source>
        <dbReference type="EMBL" id="MBP1045268.1"/>
    </source>
</evidence>
<organism evidence="1 2">
    <name type="scientific">Enterococcus larvae</name>
    <dbReference type="NCBI Taxonomy" id="2794352"/>
    <lineage>
        <taxon>Bacteria</taxon>
        <taxon>Bacillati</taxon>
        <taxon>Bacillota</taxon>
        <taxon>Bacilli</taxon>
        <taxon>Lactobacillales</taxon>
        <taxon>Enterococcaceae</taxon>
        <taxon>Enterococcus</taxon>
    </lineage>
</organism>
<sequence>MKTIKLNNDQSVTVNPKINALVMKKLRDNEGFKTKLIIGAMIKQEEIDEFVLIDAVFLAYRQANPNGMKYENFLEKYDLDIEEAAPILMAVISKKGRQKFAEGFEKRTNKKKQTG</sequence>
<name>A0ABS4CFR3_9ENTE</name>
<dbReference type="Proteomes" id="UP000673375">
    <property type="component" value="Unassembled WGS sequence"/>
</dbReference>
<evidence type="ECO:0008006" key="3">
    <source>
        <dbReference type="Google" id="ProtNLM"/>
    </source>
</evidence>
<gene>
    <name evidence="1" type="ORF">I6N96_03190</name>
</gene>
<proteinExistence type="predicted"/>
<keyword evidence="2" id="KW-1185">Reference proteome</keyword>
<reference evidence="1 2" key="1">
    <citation type="submission" date="2020-12" db="EMBL/GenBank/DDBJ databases">
        <title>Vagococcus allomyrinae sp. nov. and Enterococcus lavae sp. nov., isolated from the larvae of Allomyrina dichotoma.</title>
        <authorList>
            <person name="Lee S.D."/>
        </authorList>
    </citation>
    <scope>NUCLEOTIDE SEQUENCE [LARGE SCALE GENOMIC DNA]</scope>
    <source>
        <strain evidence="1 2">BWM-S5</strain>
    </source>
</reference>
<accession>A0ABS4CFR3</accession>
<dbReference type="RefSeq" id="WP_209556041.1">
    <property type="nucleotide sequence ID" value="NZ_JAEDXU010000001.1"/>
</dbReference>
<evidence type="ECO:0000313" key="2">
    <source>
        <dbReference type="Proteomes" id="UP000673375"/>
    </source>
</evidence>